<evidence type="ECO:0000259" key="2">
    <source>
        <dbReference type="Pfam" id="PF13976"/>
    </source>
</evidence>
<dbReference type="AlphaFoldDB" id="A0A834WF55"/>
<dbReference type="Proteomes" id="UP000634136">
    <property type="component" value="Unassembled WGS sequence"/>
</dbReference>
<accession>A0A834WF55</accession>
<dbReference type="Pfam" id="PF14244">
    <property type="entry name" value="Retrotran_gag_3"/>
    <property type="match status" value="1"/>
</dbReference>
<evidence type="ECO:0000313" key="5">
    <source>
        <dbReference type="EMBL" id="KAF7817071.1"/>
    </source>
</evidence>
<feature type="domain" description="Retrotransposon Copia-like N-terminal" evidence="3">
    <location>
        <begin position="21"/>
        <end position="68"/>
    </location>
</feature>
<keyword evidence="6" id="KW-1185">Reference proteome</keyword>
<name>A0A834WF55_9FABA</name>
<protein>
    <recommendedName>
        <fullName evidence="7">Retrotransposon Copia-like N-terminal domain-containing protein</fullName>
    </recommendedName>
</protein>
<comment type="caution">
    <text evidence="5">The sequence shown here is derived from an EMBL/GenBank/DDBJ whole genome shotgun (WGS) entry which is preliminary data.</text>
</comment>
<dbReference type="InterPro" id="IPR025724">
    <property type="entry name" value="GAG-pre-integrase_dom"/>
</dbReference>
<feature type="domain" description="Retrovirus-related Pol polyprotein from transposon TNT 1-94-like beta-barrel" evidence="4">
    <location>
        <begin position="383"/>
        <end position="427"/>
    </location>
</feature>
<dbReference type="OrthoDB" id="8063676at2759"/>
<gene>
    <name evidence="5" type="ORF">G2W53_031040</name>
</gene>
<dbReference type="Pfam" id="PF13976">
    <property type="entry name" value="gag_pre-integrs"/>
    <property type="match status" value="1"/>
</dbReference>
<dbReference type="PANTHER" id="PTHR37610:SF40">
    <property type="entry name" value="OS01G0909600 PROTEIN"/>
    <property type="match status" value="1"/>
</dbReference>
<dbReference type="Pfam" id="PF22936">
    <property type="entry name" value="Pol_BBD"/>
    <property type="match status" value="1"/>
</dbReference>
<organism evidence="5 6">
    <name type="scientific">Senna tora</name>
    <dbReference type="NCBI Taxonomy" id="362788"/>
    <lineage>
        <taxon>Eukaryota</taxon>
        <taxon>Viridiplantae</taxon>
        <taxon>Streptophyta</taxon>
        <taxon>Embryophyta</taxon>
        <taxon>Tracheophyta</taxon>
        <taxon>Spermatophyta</taxon>
        <taxon>Magnoliopsida</taxon>
        <taxon>eudicotyledons</taxon>
        <taxon>Gunneridae</taxon>
        <taxon>Pentapetalae</taxon>
        <taxon>rosids</taxon>
        <taxon>fabids</taxon>
        <taxon>Fabales</taxon>
        <taxon>Fabaceae</taxon>
        <taxon>Caesalpinioideae</taxon>
        <taxon>Cassia clade</taxon>
        <taxon>Senna</taxon>
    </lineage>
</organism>
<evidence type="ECO:0000313" key="6">
    <source>
        <dbReference type="Proteomes" id="UP000634136"/>
    </source>
</evidence>
<sequence>MAQGSEITKSSKLDQASYVLHNSDNPGMSLVTTTLDGRNYLSWSIAVKTALEAKDKIGFVDGSIETPEDPGEYKKWKAVDSMIKSWIVNLISKDFSDTFVYCRTAKDLWDVLEERFGVSNAPQLYHIQRQTSSLRQGGDTITVYYNKLHKCWDELERIMPMPTCTCGKCTCGLKKKVTEMMSSIKLLQFLMGLNPIYDVVRTQILNLDPLPNVNKAFAMVATDESQREINMTYSTTTEGASAMMVRPGQGKNEGINSKKKDQSKKDKFCDHCNMNGHTRETCFKIHGYPEWFKELREKRGGKKPTANMVKEPGTIEAPTGQESEPMVKGDLTDVVSYLLKEVQRLGKAKGSSGKDEQVNFANLYDFAGTSGTQNLPNIPSTRWVLDTGATTHMCSNKMLMHDIKPINYHRTVHLPDKSTKRIHSIGKEQKTRHLLAKGVADENLYYLDLEKIPKCTRMDCMKCNKVDPVHCNATVEMNKTSDEMIDLWHIRLGHLSLQALKHIKGIVFSDSEGKACDVCQKAYKVYDLKNKRLLVSRDVIFYERQFPFHSSMEEKELPLPCVSINADNYEKDQSDPLELPAHPAEREEDLQPEEDVDTQDNEQIEVGEQNFPVQPQIRTGTRVRKVPTWMQDYVCIAKSSEVKDTVWGRQVEPSSWLWKRHDNVGLCLCDVKCDARVGIASVADLTDILFCFFIDAF</sequence>
<proteinExistence type="predicted"/>
<evidence type="ECO:0000256" key="1">
    <source>
        <dbReference type="SAM" id="MobiDB-lite"/>
    </source>
</evidence>
<feature type="domain" description="GAG-pre-integrase" evidence="2">
    <location>
        <begin position="464"/>
        <end position="522"/>
    </location>
</feature>
<reference evidence="5" key="1">
    <citation type="submission" date="2020-09" db="EMBL/GenBank/DDBJ databases">
        <title>Genome-Enabled Discovery of Anthraquinone Biosynthesis in Senna tora.</title>
        <authorList>
            <person name="Kang S.-H."/>
            <person name="Pandey R.P."/>
            <person name="Lee C.-M."/>
            <person name="Sim J.-S."/>
            <person name="Jeong J.-T."/>
            <person name="Choi B.-S."/>
            <person name="Jung M."/>
            <person name="Ginzburg D."/>
            <person name="Zhao K."/>
            <person name="Won S.Y."/>
            <person name="Oh T.-J."/>
            <person name="Yu Y."/>
            <person name="Kim N.-H."/>
            <person name="Lee O.R."/>
            <person name="Lee T.-H."/>
            <person name="Bashyal P."/>
            <person name="Kim T.-S."/>
            <person name="Lee W.-H."/>
            <person name="Kawkins C."/>
            <person name="Kim C.-K."/>
            <person name="Kim J.S."/>
            <person name="Ahn B.O."/>
            <person name="Rhee S.Y."/>
            <person name="Sohng J.K."/>
        </authorList>
    </citation>
    <scope>NUCLEOTIDE SEQUENCE</scope>
    <source>
        <tissue evidence="5">Leaf</tissue>
    </source>
</reference>
<feature type="region of interest" description="Disordered" evidence="1">
    <location>
        <begin position="302"/>
        <end position="326"/>
    </location>
</feature>
<dbReference type="EMBL" id="JAAIUW010000009">
    <property type="protein sequence ID" value="KAF7817071.1"/>
    <property type="molecule type" value="Genomic_DNA"/>
</dbReference>
<dbReference type="InterPro" id="IPR029472">
    <property type="entry name" value="Copia-like_N"/>
</dbReference>
<evidence type="ECO:0000259" key="4">
    <source>
        <dbReference type="Pfam" id="PF22936"/>
    </source>
</evidence>
<evidence type="ECO:0008006" key="7">
    <source>
        <dbReference type="Google" id="ProtNLM"/>
    </source>
</evidence>
<evidence type="ECO:0000259" key="3">
    <source>
        <dbReference type="Pfam" id="PF14244"/>
    </source>
</evidence>
<dbReference type="InterPro" id="IPR054722">
    <property type="entry name" value="PolX-like_BBD"/>
</dbReference>
<dbReference type="PANTHER" id="PTHR37610">
    <property type="entry name" value="CCHC-TYPE DOMAIN-CONTAINING PROTEIN"/>
    <property type="match status" value="1"/>
</dbReference>